<name>A0ABU9UBZ9_9SPIR</name>
<proteinExistence type="predicted"/>
<protein>
    <submittedName>
        <fullName evidence="1">Uncharacterized protein</fullName>
    </submittedName>
</protein>
<evidence type="ECO:0000313" key="1">
    <source>
        <dbReference type="EMBL" id="MEM5947500.1"/>
    </source>
</evidence>
<keyword evidence="2" id="KW-1185">Reference proteome</keyword>
<comment type="caution">
    <text evidence="1">The sequence shown here is derived from an EMBL/GenBank/DDBJ whole genome shotgun (WGS) entry which is preliminary data.</text>
</comment>
<sequence length="105" mass="12165">MAKLPHAALLKQAYRMDAVSLHNSLMRSSDHELAIVFLHLGDREKDYFLSVLSPEKKRRVENLLARLSHVLIPYDIYKEAVKLLIMRLGGENPPPLPQYYRPNRS</sequence>
<accession>A0ABU9UBZ9</accession>
<reference evidence="1 2" key="1">
    <citation type="submission" date="2024-03" db="EMBL/GenBank/DDBJ databases">
        <title>Ignisphaera cupida sp. nov., a hyperthermophilic hydrolytic archaeon from a hot spring of Kamchatka, and proposal of Ignisphaeraceae fam. nov.</title>
        <authorList>
            <person name="Podosokorskaya O.A."/>
            <person name="Elcheninov A.G."/>
            <person name="Maltseva A.I."/>
            <person name="Zayulina K.S."/>
            <person name="Novikov A."/>
            <person name="Merkel A.Y."/>
        </authorList>
    </citation>
    <scope>NUCLEOTIDE SEQUENCE [LARGE SCALE GENOMIC DNA]</scope>
    <source>
        <strain evidence="1 2">38H-sp</strain>
    </source>
</reference>
<gene>
    <name evidence="1" type="ORF">WKV44_02980</name>
</gene>
<dbReference type="RefSeq" id="WP_420068948.1">
    <property type="nucleotide sequence ID" value="NZ_JBCHKQ010000001.1"/>
</dbReference>
<dbReference type="EMBL" id="JBCHKQ010000001">
    <property type="protein sequence ID" value="MEM5947500.1"/>
    <property type="molecule type" value="Genomic_DNA"/>
</dbReference>
<organism evidence="1 2">
    <name type="scientific">Rarispira pelagica</name>
    <dbReference type="NCBI Taxonomy" id="3141764"/>
    <lineage>
        <taxon>Bacteria</taxon>
        <taxon>Pseudomonadati</taxon>
        <taxon>Spirochaetota</taxon>
        <taxon>Spirochaetia</taxon>
        <taxon>Winmispirales</taxon>
        <taxon>Winmispiraceae</taxon>
        <taxon>Rarispira</taxon>
    </lineage>
</organism>
<dbReference type="Proteomes" id="UP001466331">
    <property type="component" value="Unassembled WGS sequence"/>
</dbReference>
<evidence type="ECO:0000313" key="2">
    <source>
        <dbReference type="Proteomes" id="UP001466331"/>
    </source>
</evidence>